<organism evidence="5 6">
    <name type="scientific">Juglans regia</name>
    <name type="common">English walnut</name>
    <dbReference type="NCBI Taxonomy" id="51240"/>
    <lineage>
        <taxon>Eukaryota</taxon>
        <taxon>Viridiplantae</taxon>
        <taxon>Streptophyta</taxon>
        <taxon>Embryophyta</taxon>
        <taxon>Tracheophyta</taxon>
        <taxon>Spermatophyta</taxon>
        <taxon>Magnoliopsida</taxon>
        <taxon>eudicotyledons</taxon>
        <taxon>Gunneridae</taxon>
        <taxon>Pentapetalae</taxon>
        <taxon>rosids</taxon>
        <taxon>fabids</taxon>
        <taxon>Fagales</taxon>
        <taxon>Juglandaceae</taxon>
        <taxon>Juglans</taxon>
    </lineage>
</organism>
<dbReference type="PANTHER" id="PTHR47998:SF43">
    <property type="entry name" value="TRANSCRIPTION FACTOR MYB82"/>
    <property type="match status" value="1"/>
</dbReference>
<gene>
    <name evidence="6" type="primary">LOC108995584</name>
</gene>
<dbReference type="FunCoup" id="A0A2I4F505">
    <property type="interactions" value="2"/>
</dbReference>
<keyword evidence="4" id="KW-0539">Nucleus</keyword>
<reference evidence="6" key="1">
    <citation type="submission" date="2025-08" db="UniProtKB">
        <authorList>
            <consortium name="RefSeq"/>
        </authorList>
    </citation>
    <scope>IDENTIFICATION</scope>
    <source>
        <tissue evidence="6">Leaves</tissue>
    </source>
</reference>
<name>A0A2I4F505_JUGRE</name>
<dbReference type="CDD" id="cd00167">
    <property type="entry name" value="SANT"/>
    <property type="match status" value="2"/>
</dbReference>
<evidence type="ECO:0000256" key="3">
    <source>
        <dbReference type="ARBA" id="ARBA00023125"/>
    </source>
</evidence>
<dbReference type="GO" id="GO:0006355">
    <property type="term" value="P:regulation of DNA-templated transcription"/>
    <property type="evidence" value="ECO:0000318"/>
    <property type="project" value="GO_Central"/>
</dbReference>
<evidence type="ECO:0000313" key="6">
    <source>
        <dbReference type="RefSeq" id="XP_018826719.1"/>
    </source>
</evidence>
<dbReference type="GeneID" id="108995584"/>
<dbReference type="Pfam" id="PF00249">
    <property type="entry name" value="Myb_DNA-binding"/>
    <property type="match status" value="2"/>
</dbReference>
<dbReference type="InterPro" id="IPR017930">
    <property type="entry name" value="Myb_dom"/>
</dbReference>
<keyword evidence="3" id="KW-0238">DNA-binding</keyword>
<dbReference type="Proteomes" id="UP000235220">
    <property type="component" value="Chromosome 1"/>
</dbReference>
<evidence type="ECO:0000256" key="2">
    <source>
        <dbReference type="ARBA" id="ARBA00022737"/>
    </source>
</evidence>
<evidence type="ECO:0000313" key="5">
    <source>
        <dbReference type="Proteomes" id="UP000235220"/>
    </source>
</evidence>
<dbReference type="AlphaFoldDB" id="A0A2I4F505"/>
<dbReference type="InterPro" id="IPR001005">
    <property type="entry name" value="SANT/Myb"/>
</dbReference>
<dbReference type="Gramene" id="Jr01_30220_p1">
    <property type="protein sequence ID" value="cds.Jr01_30220_p1"/>
    <property type="gene ID" value="Jr01_30220"/>
</dbReference>
<protein>
    <submittedName>
        <fullName evidence="6">Transcription factor TT2-like</fullName>
    </submittedName>
</protein>
<dbReference type="GO" id="GO:0005634">
    <property type="term" value="C:nucleus"/>
    <property type="evidence" value="ECO:0000318"/>
    <property type="project" value="GO_Central"/>
</dbReference>
<dbReference type="InterPro" id="IPR009057">
    <property type="entry name" value="Homeodomain-like_sf"/>
</dbReference>
<dbReference type="OrthoDB" id="2143914at2759"/>
<keyword evidence="2" id="KW-0677">Repeat</keyword>
<dbReference type="RefSeq" id="XP_018826719.1">
    <property type="nucleotide sequence ID" value="XM_018971174.2"/>
</dbReference>
<sequence length="251" mass="29281">MEVKRVKPQLKKNLWKPEEDLILKNYVETHGEGNWATVSKRSGLMRGGKSCRLRWKNYLRPNIKRGEMSKEEEDLIVRMHKLLGNRWSLIAGRLPGRTDNEVKNYWNTHLNKKSLIIGKRKTTEPDHKQREDKDENMNREKKIRPWCTDHSEPSGSAICLTRTRSQSDLGLDERNMINKEEKDQAESTFTNPWINIDDPNSFNCEIEYPMLITGNSNNNARLVFDDEPLIAYLDSFILFEAFGCDGERVGK</sequence>
<dbReference type="InterPro" id="IPR015495">
    <property type="entry name" value="Myb_TF_plants"/>
</dbReference>
<dbReference type="SMART" id="SM00717">
    <property type="entry name" value="SANT"/>
    <property type="match status" value="2"/>
</dbReference>
<evidence type="ECO:0000256" key="1">
    <source>
        <dbReference type="ARBA" id="ARBA00004123"/>
    </source>
</evidence>
<dbReference type="Gene3D" id="1.10.10.60">
    <property type="entry name" value="Homeodomain-like"/>
    <property type="match status" value="2"/>
</dbReference>
<dbReference type="PANTHER" id="PTHR47998">
    <property type="entry name" value="TRANSCRIPTION FACTOR MYB51-LIKE ISOFORM X1"/>
    <property type="match status" value="1"/>
</dbReference>
<comment type="subcellular location">
    <subcellularLocation>
        <location evidence="1">Nucleus</location>
    </subcellularLocation>
</comment>
<dbReference type="FunFam" id="1.10.10.60:FF:000001">
    <property type="entry name" value="MYB-related transcription factor"/>
    <property type="match status" value="1"/>
</dbReference>
<dbReference type="PROSITE" id="PS50090">
    <property type="entry name" value="MYB_LIKE"/>
    <property type="match status" value="2"/>
</dbReference>
<proteinExistence type="predicted"/>
<dbReference type="SUPFAM" id="SSF46689">
    <property type="entry name" value="Homeodomain-like"/>
    <property type="match status" value="1"/>
</dbReference>
<dbReference type="KEGG" id="jre:108995584"/>
<dbReference type="GO" id="GO:0000987">
    <property type="term" value="F:cis-regulatory region sequence-specific DNA binding"/>
    <property type="evidence" value="ECO:0000318"/>
    <property type="project" value="GO_Central"/>
</dbReference>
<dbReference type="PROSITE" id="PS51294">
    <property type="entry name" value="HTH_MYB"/>
    <property type="match status" value="2"/>
</dbReference>
<evidence type="ECO:0000256" key="4">
    <source>
        <dbReference type="ARBA" id="ARBA00023242"/>
    </source>
</evidence>
<accession>A0A2I4F505</accession>
<keyword evidence="5" id="KW-1185">Reference proteome</keyword>